<organism evidence="6 7">
    <name type="scientific">Serratia quinivorans</name>
    <dbReference type="NCBI Taxonomy" id="137545"/>
    <lineage>
        <taxon>Bacteria</taxon>
        <taxon>Pseudomonadati</taxon>
        <taxon>Pseudomonadota</taxon>
        <taxon>Gammaproteobacteria</taxon>
        <taxon>Enterobacterales</taxon>
        <taxon>Yersiniaceae</taxon>
        <taxon>Serratia</taxon>
    </lineage>
</organism>
<dbReference type="GO" id="GO:0003677">
    <property type="term" value="F:DNA binding"/>
    <property type="evidence" value="ECO:0007669"/>
    <property type="project" value="UniProtKB-KW"/>
</dbReference>
<reference evidence="6 7" key="1">
    <citation type="submission" date="2018-06" db="EMBL/GenBank/DDBJ databases">
        <authorList>
            <consortium name="Pathogen Informatics"/>
            <person name="Doyle S."/>
        </authorList>
    </citation>
    <scope>NUCLEOTIDE SEQUENCE [LARGE SCALE GENOMIC DNA]</scope>
    <source>
        <strain evidence="6 7">NCTC11544</strain>
    </source>
</reference>
<feature type="domain" description="HTH luxR-type" evidence="5">
    <location>
        <begin position="172"/>
        <end position="237"/>
    </location>
</feature>
<sequence length="248" mass="28701">MSNSFFNDETINTTIKNDLEGKLSEYSNVKYAYAIMNKRNPANFAIISNGTEWFEFYTENNYQFIDPVLITASRRITPFSWDENIMIDPGLKLPRIFDMAKNYNVVNGYTFVLHDHNHNLVVLSIMIDKHCDYNIEERIIANQDKLQMLLITTHDKLTAFYKEINSPTYFDKMNNKGIFSKRENEIIYWASMGKSYQEIALILGIKLTTIKYHIGNAVKKLGVTNAKHAIRLGVELQLIRPVLPDTEG</sequence>
<keyword evidence="4" id="KW-0804">Transcription</keyword>
<dbReference type="Gene3D" id="3.30.450.80">
    <property type="entry name" value="Transcription factor LuxR-like, autoinducer-binding domain"/>
    <property type="match status" value="1"/>
</dbReference>
<gene>
    <name evidence="6" type="primary">lasR_2</name>
    <name evidence="6" type="ORF">NCTC11544_02231</name>
</gene>
<dbReference type="Pfam" id="PF03472">
    <property type="entry name" value="Autoind_bind"/>
    <property type="match status" value="1"/>
</dbReference>
<dbReference type="CDD" id="cd06170">
    <property type="entry name" value="LuxR_C_like"/>
    <property type="match status" value="1"/>
</dbReference>
<dbReference type="SMART" id="SM00421">
    <property type="entry name" value="HTH_LUXR"/>
    <property type="match status" value="1"/>
</dbReference>
<dbReference type="PRINTS" id="PR00038">
    <property type="entry name" value="HTHLUXR"/>
</dbReference>
<evidence type="ECO:0000256" key="1">
    <source>
        <dbReference type="ARBA" id="ARBA00023015"/>
    </source>
</evidence>
<evidence type="ECO:0000313" key="7">
    <source>
        <dbReference type="Proteomes" id="UP000255529"/>
    </source>
</evidence>
<dbReference type="Proteomes" id="UP000255529">
    <property type="component" value="Unassembled WGS sequence"/>
</dbReference>
<dbReference type="InterPro" id="IPR036693">
    <property type="entry name" value="TF_LuxR_autoind-bd_dom_sf"/>
</dbReference>
<keyword evidence="1" id="KW-0805">Transcription regulation</keyword>
<evidence type="ECO:0000256" key="3">
    <source>
        <dbReference type="ARBA" id="ARBA00023159"/>
    </source>
</evidence>
<protein>
    <submittedName>
        <fullName evidence="6">Transcriptional activator protein lasR</fullName>
    </submittedName>
</protein>
<dbReference type="InterPro" id="IPR005143">
    <property type="entry name" value="TF_LuxR_autoind-bd_dom"/>
</dbReference>
<dbReference type="AlphaFoldDB" id="A0A379ZGL8"/>
<keyword evidence="3" id="KW-0010">Activator</keyword>
<dbReference type="PROSITE" id="PS00622">
    <property type="entry name" value="HTH_LUXR_1"/>
    <property type="match status" value="1"/>
</dbReference>
<dbReference type="InterPro" id="IPR036388">
    <property type="entry name" value="WH-like_DNA-bd_sf"/>
</dbReference>
<dbReference type="PANTHER" id="PTHR44688">
    <property type="entry name" value="DNA-BINDING TRANSCRIPTIONAL ACTIVATOR DEVR_DOSR"/>
    <property type="match status" value="1"/>
</dbReference>
<dbReference type="Gene3D" id="1.10.10.10">
    <property type="entry name" value="Winged helix-like DNA-binding domain superfamily/Winged helix DNA-binding domain"/>
    <property type="match status" value="1"/>
</dbReference>
<proteinExistence type="predicted"/>
<keyword evidence="2" id="KW-0238">DNA-binding</keyword>
<evidence type="ECO:0000256" key="4">
    <source>
        <dbReference type="ARBA" id="ARBA00023163"/>
    </source>
</evidence>
<dbReference type="Pfam" id="PF00196">
    <property type="entry name" value="GerE"/>
    <property type="match status" value="1"/>
</dbReference>
<name>A0A379ZGL8_9GAMM</name>
<dbReference type="InterPro" id="IPR000792">
    <property type="entry name" value="Tscrpt_reg_LuxR_C"/>
</dbReference>
<dbReference type="PROSITE" id="PS50043">
    <property type="entry name" value="HTH_LUXR_2"/>
    <property type="match status" value="1"/>
</dbReference>
<dbReference type="EMBL" id="UGYN01000002">
    <property type="protein sequence ID" value="SUI61055.1"/>
    <property type="molecule type" value="Genomic_DNA"/>
</dbReference>
<dbReference type="PANTHER" id="PTHR44688:SF16">
    <property type="entry name" value="DNA-BINDING TRANSCRIPTIONAL ACTIVATOR DEVR_DOSR"/>
    <property type="match status" value="1"/>
</dbReference>
<evidence type="ECO:0000256" key="2">
    <source>
        <dbReference type="ARBA" id="ARBA00023125"/>
    </source>
</evidence>
<evidence type="ECO:0000313" key="6">
    <source>
        <dbReference type="EMBL" id="SUI61055.1"/>
    </source>
</evidence>
<dbReference type="SUPFAM" id="SSF75516">
    <property type="entry name" value="Pheromone-binding domain of LuxR-like quorum-sensing transcription factors"/>
    <property type="match status" value="1"/>
</dbReference>
<evidence type="ECO:0000259" key="5">
    <source>
        <dbReference type="PROSITE" id="PS50043"/>
    </source>
</evidence>
<dbReference type="RefSeq" id="WP_115183488.1">
    <property type="nucleotide sequence ID" value="NZ_CAMIRW010000006.1"/>
</dbReference>
<dbReference type="SUPFAM" id="SSF46894">
    <property type="entry name" value="C-terminal effector domain of the bipartite response regulators"/>
    <property type="match status" value="1"/>
</dbReference>
<accession>A0A379ZGL8</accession>
<dbReference type="InterPro" id="IPR016032">
    <property type="entry name" value="Sig_transdc_resp-reg_C-effctor"/>
</dbReference>
<dbReference type="GO" id="GO:0006355">
    <property type="term" value="P:regulation of DNA-templated transcription"/>
    <property type="evidence" value="ECO:0007669"/>
    <property type="project" value="InterPro"/>
</dbReference>